<evidence type="ECO:0000256" key="4">
    <source>
        <dbReference type="SAM" id="MobiDB-lite"/>
    </source>
</evidence>
<dbReference type="AlphaFoldDB" id="A0A0G4FT99"/>
<feature type="repeat" description="ANK" evidence="3">
    <location>
        <begin position="628"/>
        <end position="660"/>
    </location>
</feature>
<evidence type="ECO:0000256" key="1">
    <source>
        <dbReference type="ARBA" id="ARBA00022737"/>
    </source>
</evidence>
<reference evidence="5" key="1">
    <citation type="submission" date="2014-11" db="EMBL/GenBank/DDBJ databases">
        <authorList>
            <person name="Otto D Thomas"/>
            <person name="Naeem Raeece"/>
        </authorList>
    </citation>
    <scope>NUCLEOTIDE SEQUENCE</scope>
</reference>
<dbReference type="EMBL" id="CDMZ01000595">
    <property type="protein sequence ID" value="CEM17582.1"/>
    <property type="molecule type" value="Genomic_DNA"/>
</dbReference>
<dbReference type="Gene3D" id="1.25.40.20">
    <property type="entry name" value="Ankyrin repeat-containing domain"/>
    <property type="match status" value="6"/>
</dbReference>
<dbReference type="InterPro" id="IPR002110">
    <property type="entry name" value="Ankyrin_rpt"/>
</dbReference>
<dbReference type="PhylomeDB" id="A0A0G4FT99"/>
<evidence type="ECO:0000256" key="3">
    <source>
        <dbReference type="PROSITE-ProRule" id="PRU00023"/>
    </source>
</evidence>
<feature type="repeat" description="ANK" evidence="3">
    <location>
        <begin position="479"/>
        <end position="511"/>
    </location>
</feature>
<dbReference type="InterPro" id="IPR050889">
    <property type="entry name" value="Dendritic_Spine_Reg/Scaffold"/>
</dbReference>
<dbReference type="VEuPathDB" id="CryptoDB:Cvel_3692"/>
<dbReference type="Pfam" id="PF12796">
    <property type="entry name" value="Ank_2"/>
    <property type="match status" value="5"/>
</dbReference>
<dbReference type="PANTHER" id="PTHR24166">
    <property type="entry name" value="ROLLING PEBBLES, ISOFORM B"/>
    <property type="match status" value="1"/>
</dbReference>
<dbReference type="SUPFAM" id="SSF48403">
    <property type="entry name" value="Ankyrin repeat"/>
    <property type="match status" value="2"/>
</dbReference>
<feature type="repeat" description="ANK" evidence="3">
    <location>
        <begin position="661"/>
        <end position="693"/>
    </location>
</feature>
<dbReference type="PROSITE" id="PS50297">
    <property type="entry name" value="ANK_REP_REGION"/>
    <property type="match status" value="9"/>
</dbReference>
<sequence length="927" mass="96954">MDDLPSVPSASASSCASAAGKFKLTPMILRNIRKFRVVSAEILRPSVDILIEGGGGVDFLFLIRLGADINGLALVPRVDPPPESGRPARLPFFESALTFVARRGGVEAARRLMEFGAWVDRRDSKGCTALMWASKKGKSDLVRLFLLEGAAVEAVDSENGSRALSHAAKGGHEETVRALLKGGADANGGQAKTSTLLPATPAPSNFWLRPMVEVPLVLACREGHSGVVAALLEAGAPTTVLDLNGDSVLMLASQCGYAEVVRLLIKAGADPEARKQRGLFGANSRDPISPLTEATREGHEEVVEVLLEGRADVNGGALPTDGLYVPGGGQLLFMPHTDMPLVAAPMQSPPEETWAIIEKKVKADVPVGDFAIGWACLKGHDKIVKVLMDRGAKANVVDAEGKTPLMRASMRGVAETVERLLEGGAGPDTQGNYRPPLLTDTRTPTGTALILASREGHSETVRVLLGPKGKAKVDVTDKKGRSALMAAAESGMVECVRILLEGGATVDLADMTGMTALLLAVKRGNGDVAKVLLEGGADAETVDKVGTTVLMYACTGRVSGIVLNLLAWEWTCTVAMRMGSRPSSLPAQAGVAFVVEAALQGDAAVVRALLEGGAPVNSPEKDRGSIERGWTTMMLASMRGHEETVRTLLEFGADPEEKDKGGKTALLWAAERGKTGVVRALLQGGADVNGSEKNGHTALSLSVLYGRLFSGEESQVETVRALVEGGADLEAQNVDGTTALVFAHRALFSDLVTLLLESGADGSSLEGVAYTTEEGGARTQSSVFDTFFRTPLPPPVNGPTPEPQTGHASAGGPAGAHPLFGAQHSPSTAGAHPHFGAPALFSAHPWQPAQTLLTAEAFPFPVSFSAQPPVSAQPPGAHTLFGAQQSTQNPPPHSLFGIQQPPSTAGPSRAEPAEPPSLGRVREARWE</sequence>
<evidence type="ECO:0000313" key="5">
    <source>
        <dbReference type="EMBL" id="CEM17582.1"/>
    </source>
</evidence>
<feature type="repeat" description="ANK" evidence="3">
    <location>
        <begin position="159"/>
        <end position="191"/>
    </location>
</feature>
<dbReference type="SMART" id="SM00248">
    <property type="entry name" value="ANK"/>
    <property type="match status" value="15"/>
</dbReference>
<feature type="repeat" description="ANK" evidence="3">
    <location>
        <begin position="286"/>
        <end position="314"/>
    </location>
</feature>
<keyword evidence="1" id="KW-0677">Repeat</keyword>
<dbReference type="PANTHER" id="PTHR24166:SF48">
    <property type="entry name" value="PROTEIN VAPYRIN"/>
    <property type="match status" value="1"/>
</dbReference>
<feature type="repeat" description="ANK" evidence="3">
    <location>
        <begin position="125"/>
        <end position="157"/>
    </location>
</feature>
<proteinExistence type="predicted"/>
<accession>A0A0G4FT99</accession>
<feature type="repeat" description="ANK" evidence="3">
    <location>
        <begin position="244"/>
        <end position="276"/>
    </location>
</feature>
<feature type="repeat" description="ANK" evidence="3">
    <location>
        <begin position="512"/>
        <end position="544"/>
    </location>
</feature>
<dbReference type="PROSITE" id="PS50088">
    <property type="entry name" value="ANK_REPEAT"/>
    <property type="match status" value="11"/>
</dbReference>
<keyword evidence="2 3" id="KW-0040">ANK repeat</keyword>
<feature type="repeat" description="ANK" evidence="3">
    <location>
        <begin position="400"/>
        <end position="432"/>
    </location>
</feature>
<feature type="compositionally biased region" description="Pro residues" evidence="4">
    <location>
        <begin position="791"/>
        <end position="802"/>
    </location>
</feature>
<feature type="repeat" description="ANK" evidence="3">
    <location>
        <begin position="694"/>
        <end position="734"/>
    </location>
</feature>
<feature type="compositionally biased region" description="Low complexity" evidence="4">
    <location>
        <begin position="803"/>
        <end position="818"/>
    </location>
</feature>
<name>A0A0G4FT99_9ALVE</name>
<organism evidence="5">
    <name type="scientific">Chromera velia CCMP2878</name>
    <dbReference type="NCBI Taxonomy" id="1169474"/>
    <lineage>
        <taxon>Eukaryota</taxon>
        <taxon>Sar</taxon>
        <taxon>Alveolata</taxon>
        <taxon>Colpodellida</taxon>
        <taxon>Chromeraceae</taxon>
        <taxon>Chromera</taxon>
    </lineage>
</organism>
<dbReference type="Pfam" id="PF00023">
    <property type="entry name" value="Ank"/>
    <property type="match status" value="2"/>
</dbReference>
<feature type="repeat" description="ANK" evidence="3">
    <location>
        <begin position="367"/>
        <end position="399"/>
    </location>
</feature>
<evidence type="ECO:0000256" key="2">
    <source>
        <dbReference type="ARBA" id="ARBA00023043"/>
    </source>
</evidence>
<dbReference type="InterPro" id="IPR036770">
    <property type="entry name" value="Ankyrin_rpt-contain_sf"/>
</dbReference>
<feature type="region of interest" description="Disordered" evidence="4">
    <location>
        <begin position="867"/>
        <end position="927"/>
    </location>
</feature>
<protein>
    <submittedName>
        <fullName evidence="5">Uncharacterized protein</fullName>
    </submittedName>
</protein>
<gene>
    <name evidence="5" type="ORF">Cvel_3692</name>
</gene>
<feature type="region of interest" description="Disordered" evidence="4">
    <location>
        <begin position="788"/>
        <end position="833"/>
    </location>
</feature>